<evidence type="ECO:0000313" key="3">
    <source>
        <dbReference type="EMBL" id="TCT05688.1"/>
    </source>
</evidence>
<comment type="caution">
    <text evidence="3">The sequence shown here is derived from an EMBL/GenBank/DDBJ whole genome shotgun (WGS) entry which is preliminary data.</text>
</comment>
<feature type="transmembrane region" description="Helical" evidence="1">
    <location>
        <begin position="205"/>
        <end position="224"/>
    </location>
</feature>
<evidence type="ECO:0000313" key="4">
    <source>
        <dbReference type="Proteomes" id="UP000294664"/>
    </source>
</evidence>
<feature type="transmembrane region" description="Helical" evidence="1">
    <location>
        <begin position="387"/>
        <end position="405"/>
    </location>
</feature>
<dbReference type="InterPro" id="IPR002823">
    <property type="entry name" value="DUF112_TM"/>
</dbReference>
<feature type="transmembrane region" description="Helical" evidence="1">
    <location>
        <begin position="48"/>
        <end position="72"/>
    </location>
</feature>
<protein>
    <submittedName>
        <fullName evidence="3">Putative tricarboxylic transport membrane protein</fullName>
    </submittedName>
</protein>
<dbReference type="PANTHER" id="PTHR35342">
    <property type="entry name" value="TRICARBOXYLIC TRANSPORT PROTEIN"/>
    <property type="match status" value="1"/>
</dbReference>
<dbReference type="Pfam" id="PF01970">
    <property type="entry name" value="TctA"/>
    <property type="match status" value="1"/>
</dbReference>
<feature type="transmembrane region" description="Helical" evidence="1">
    <location>
        <begin position="167"/>
        <end position="185"/>
    </location>
</feature>
<feature type="transmembrane region" description="Helical" evidence="1">
    <location>
        <begin position="145"/>
        <end position="162"/>
    </location>
</feature>
<keyword evidence="1" id="KW-0812">Transmembrane</keyword>
<feature type="transmembrane region" description="Helical" evidence="1">
    <location>
        <begin position="472"/>
        <end position="490"/>
    </location>
</feature>
<dbReference type="AlphaFoldDB" id="A0A4V2UY19"/>
<feature type="transmembrane region" description="Helical" evidence="1">
    <location>
        <begin position="12"/>
        <end position="36"/>
    </location>
</feature>
<keyword evidence="4" id="KW-1185">Reference proteome</keyword>
<feature type="transmembrane region" description="Helical" evidence="1">
    <location>
        <begin position="110"/>
        <end position="133"/>
    </location>
</feature>
<feature type="transmembrane region" description="Helical" evidence="1">
    <location>
        <begin position="319"/>
        <end position="343"/>
    </location>
</feature>
<sequence>MIESLQLLGHGFGIVLTFDNLLFCLIGALCGTLIGVLPGLGPVATISLLLPATFALEPVGAIIMLSGIYYGAQYGGSTTAILVNIPGESTSVVTAIDGYRMAQQGRAGEALAIAAIGSFIAGCIGTLTIAFAGPPLARVAQSFTSPDYFSLMVFGLVCAVVLANGSLFRAVAMIVLGLLFGMIGMDVNTGMPRLTGDFIELSDGVSFVAIALGLFGVAEVICNLEQDTTRAINSAKITNLMPSWAILRQASGAILRGTALGSLMGVLPGGGATMAAFSSYALEKKVSRTPSRFGRGAIEGVAAPESANNAAAQTSYIPLLTMGLPTSATMALMVGALTLHGIAPGPNVITRQPDLFWGLIASMFIGNLMLIIINLPMIGLWVRLLRLPYRFLFLLIVVVSSIGVYSVGNSVFDIYLMIGFGLLGYLLRKLDAEPAPMLMGFVLGPMLEENFRRSLITGRGDLSVFIQKPISLAFLILSVALLISVALPFIRKRREEVFQDE</sequence>
<dbReference type="Proteomes" id="UP000294664">
    <property type="component" value="Unassembled WGS sequence"/>
</dbReference>
<name>A0A4V2UY19_9HYPH</name>
<dbReference type="RefSeq" id="WP_132031016.1">
    <property type="nucleotide sequence ID" value="NZ_SMAI01000004.1"/>
</dbReference>
<keyword evidence="1" id="KW-0472">Membrane</keyword>
<dbReference type="EMBL" id="SMAI01000004">
    <property type="protein sequence ID" value="TCT05688.1"/>
    <property type="molecule type" value="Genomic_DNA"/>
</dbReference>
<feature type="domain" description="DUF112" evidence="2">
    <location>
        <begin position="21"/>
        <end position="438"/>
    </location>
</feature>
<feature type="transmembrane region" description="Helical" evidence="1">
    <location>
        <begin position="355"/>
        <end position="375"/>
    </location>
</feature>
<dbReference type="OrthoDB" id="7912266at2"/>
<accession>A0A4V2UY19</accession>
<keyword evidence="1" id="KW-1133">Transmembrane helix</keyword>
<evidence type="ECO:0000259" key="2">
    <source>
        <dbReference type="Pfam" id="PF01970"/>
    </source>
</evidence>
<reference evidence="3 4" key="1">
    <citation type="submission" date="2019-03" db="EMBL/GenBank/DDBJ databases">
        <title>Genomic Encyclopedia of Type Strains, Phase IV (KMG-IV): sequencing the most valuable type-strain genomes for metagenomic binning, comparative biology and taxonomic classification.</title>
        <authorList>
            <person name="Goeker M."/>
        </authorList>
    </citation>
    <scope>NUCLEOTIDE SEQUENCE [LARGE SCALE GENOMIC DNA]</scope>
    <source>
        <strain evidence="3 4">DSM 9035</strain>
    </source>
</reference>
<gene>
    <name evidence="3" type="ORF">EDC64_104246</name>
</gene>
<proteinExistence type="predicted"/>
<evidence type="ECO:0000256" key="1">
    <source>
        <dbReference type="SAM" id="Phobius"/>
    </source>
</evidence>
<organism evidence="3 4">
    <name type="scientific">Aquabacter spiritensis</name>
    <dbReference type="NCBI Taxonomy" id="933073"/>
    <lineage>
        <taxon>Bacteria</taxon>
        <taxon>Pseudomonadati</taxon>
        <taxon>Pseudomonadota</taxon>
        <taxon>Alphaproteobacteria</taxon>
        <taxon>Hyphomicrobiales</taxon>
        <taxon>Xanthobacteraceae</taxon>
        <taxon>Aquabacter</taxon>
    </lineage>
</organism>
<dbReference type="PANTHER" id="PTHR35342:SF5">
    <property type="entry name" value="TRICARBOXYLIC TRANSPORT PROTEIN"/>
    <property type="match status" value="1"/>
</dbReference>